<proteinExistence type="predicted"/>
<dbReference type="EMBL" id="RXIC02000021">
    <property type="protein sequence ID" value="KAB1219801.1"/>
    <property type="molecule type" value="Genomic_DNA"/>
</dbReference>
<dbReference type="Proteomes" id="UP000516437">
    <property type="component" value="Chromosome 3"/>
</dbReference>
<evidence type="ECO:0000313" key="2">
    <source>
        <dbReference type="Proteomes" id="UP000516437"/>
    </source>
</evidence>
<gene>
    <name evidence="1" type="ORF">CJ030_MR3G009443</name>
</gene>
<dbReference type="AlphaFoldDB" id="A0A6A1W3L1"/>
<reference evidence="1 2" key="1">
    <citation type="journal article" date="2019" name="Plant Biotechnol. J.">
        <title>The red bayberry genome and genetic basis of sex determination.</title>
        <authorList>
            <person name="Jia H.M."/>
            <person name="Jia H.J."/>
            <person name="Cai Q.L."/>
            <person name="Wang Y."/>
            <person name="Zhao H.B."/>
            <person name="Yang W.F."/>
            <person name="Wang G.Y."/>
            <person name="Li Y.H."/>
            <person name="Zhan D.L."/>
            <person name="Shen Y.T."/>
            <person name="Niu Q.F."/>
            <person name="Chang L."/>
            <person name="Qiu J."/>
            <person name="Zhao L."/>
            <person name="Xie H.B."/>
            <person name="Fu W.Y."/>
            <person name="Jin J."/>
            <person name="Li X.W."/>
            <person name="Jiao Y."/>
            <person name="Zhou C.C."/>
            <person name="Tu T."/>
            <person name="Chai C.Y."/>
            <person name="Gao J.L."/>
            <person name="Fan L.J."/>
            <person name="van de Weg E."/>
            <person name="Wang J.Y."/>
            <person name="Gao Z.S."/>
        </authorList>
    </citation>
    <scope>NUCLEOTIDE SEQUENCE [LARGE SCALE GENOMIC DNA]</scope>
    <source>
        <tissue evidence="1">Leaves</tissue>
    </source>
</reference>
<accession>A0A6A1W3L1</accession>
<name>A0A6A1W3L1_9ROSI</name>
<comment type="caution">
    <text evidence="1">The sequence shown here is derived from an EMBL/GenBank/DDBJ whole genome shotgun (WGS) entry which is preliminary data.</text>
</comment>
<dbReference type="PANTHER" id="PTHR35506:SF1">
    <property type="entry name" value="OS02G0135600 PROTEIN"/>
    <property type="match status" value="1"/>
</dbReference>
<dbReference type="PANTHER" id="PTHR35506">
    <property type="entry name" value="OS02G0135600 PROTEIN"/>
    <property type="match status" value="1"/>
</dbReference>
<dbReference type="OrthoDB" id="1891406at2759"/>
<sequence length="348" mass="38480">MPREQYSFCSEPHASKVRNNFLFQLLPHSADEKAGRGKMADKPSRALVLHGDGLARFIEPSHNHVHSLVCKASCGFLTLPNAPPSESEDERVVREFAVLLDACDIDKLGNTAKIPTISERFMGMKAAVITNNPSLNILGAKLGLTVLKSDDLIKDVHSFGELPVDVVASELLNLLGFKEGKILEKSEYDLVFVHVGNGERANGEQNKAVANDMEYVNALVGDLMQIAQPGSEISSRLHLSLVMSFGNVTDDNNTNLSVLITKDEKKSDLSALFPRQSYTMRGENPRKDVRHHCPMLIAQWQDGVTRKDMAQAFSFKDFKEHGGNLAIPGDRFLHEVAFKLWKAPKYGA</sequence>
<protein>
    <submittedName>
        <fullName evidence="1">Uncharacterized protein</fullName>
    </submittedName>
</protein>
<keyword evidence="2" id="KW-1185">Reference proteome</keyword>
<evidence type="ECO:0000313" key="1">
    <source>
        <dbReference type="EMBL" id="KAB1219801.1"/>
    </source>
</evidence>
<organism evidence="1 2">
    <name type="scientific">Morella rubra</name>
    <name type="common">Chinese bayberry</name>
    <dbReference type="NCBI Taxonomy" id="262757"/>
    <lineage>
        <taxon>Eukaryota</taxon>
        <taxon>Viridiplantae</taxon>
        <taxon>Streptophyta</taxon>
        <taxon>Embryophyta</taxon>
        <taxon>Tracheophyta</taxon>
        <taxon>Spermatophyta</taxon>
        <taxon>Magnoliopsida</taxon>
        <taxon>eudicotyledons</taxon>
        <taxon>Gunneridae</taxon>
        <taxon>Pentapetalae</taxon>
        <taxon>rosids</taxon>
        <taxon>fabids</taxon>
        <taxon>Fagales</taxon>
        <taxon>Myricaceae</taxon>
        <taxon>Morella</taxon>
    </lineage>
</organism>